<dbReference type="RefSeq" id="XP_060300690.1">
    <property type="nucleotide sequence ID" value="XM_060436919.1"/>
</dbReference>
<keyword evidence="2" id="KW-1185">Reference proteome</keyword>
<comment type="caution">
    <text evidence="1">The sequence shown here is derived from an EMBL/GenBank/DDBJ whole genome shotgun (WGS) entry which is preliminary data.</text>
</comment>
<dbReference type="AlphaFoldDB" id="A0AA40E5G4"/>
<protein>
    <submittedName>
        <fullName evidence="1">Uncharacterized protein</fullName>
    </submittedName>
</protein>
<name>A0AA40E5G4_9PEZI</name>
<dbReference type="Proteomes" id="UP001172101">
    <property type="component" value="Unassembled WGS sequence"/>
</dbReference>
<dbReference type="EMBL" id="JAUIRO010000002">
    <property type="protein sequence ID" value="KAK0727835.1"/>
    <property type="molecule type" value="Genomic_DNA"/>
</dbReference>
<dbReference type="GeneID" id="85320189"/>
<proteinExistence type="predicted"/>
<accession>A0AA40E5G4</accession>
<evidence type="ECO:0000313" key="2">
    <source>
        <dbReference type="Proteomes" id="UP001172101"/>
    </source>
</evidence>
<reference evidence="1" key="1">
    <citation type="submission" date="2023-06" db="EMBL/GenBank/DDBJ databases">
        <title>Genome-scale phylogeny and comparative genomics of the fungal order Sordariales.</title>
        <authorList>
            <consortium name="Lawrence Berkeley National Laboratory"/>
            <person name="Hensen N."/>
            <person name="Bonometti L."/>
            <person name="Westerberg I."/>
            <person name="Brannstrom I.O."/>
            <person name="Guillou S."/>
            <person name="Cros-Aarteil S."/>
            <person name="Calhoun S."/>
            <person name="Haridas S."/>
            <person name="Kuo A."/>
            <person name="Mondo S."/>
            <person name="Pangilinan J."/>
            <person name="Riley R."/>
            <person name="LaButti K."/>
            <person name="Andreopoulos B."/>
            <person name="Lipzen A."/>
            <person name="Chen C."/>
            <person name="Yanf M."/>
            <person name="Daum C."/>
            <person name="Ng V."/>
            <person name="Clum A."/>
            <person name="Steindorff A."/>
            <person name="Ohm R."/>
            <person name="Martin F."/>
            <person name="Silar P."/>
            <person name="Natvig D."/>
            <person name="Lalanne C."/>
            <person name="Gautier V."/>
            <person name="Ament-velasquez S.L."/>
            <person name="Kruys A."/>
            <person name="Hutchinson M.I."/>
            <person name="Powell A.J."/>
            <person name="Barry K."/>
            <person name="Miller A.N."/>
            <person name="Grigoriev I.V."/>
            <person name="Debuchy R."/>
            <person name="Gladieux P."/>
            <person name="Thoren M.H."/>
            <person name="Johannesson H."/>
        </authorList>
    </citation>
    <scope>NUCLEOTIDE SEQUENCE</scope>
    <source>
        <strain evidence="1">SMH2392-1A</strain>
    </source>
</reference>
<evidence type="ECO:0000313" key="1">
    <source>
        <dbReference type="EMBL" id="KAK0727835.1"/>
    </source>
</evidence>
<gene>
    <name evidence="1" type="ORF">B0T26DRAFT_637380</name>
</gene>
<sequence length="498" mass="52836">MPSTIPYDPQLVLANIVSSKALDIVEQISQLQAPVDADQEDLNALLASRRSLDMTRTELQNLGINTDKLTMSLNTLNDSIEASAVKYAEGKMTAEAQIQPLRAKISALHSQQESPVDFVKTQIKTMPLAADSVNMDVQYFSLDSNKQDAATYARNISGYVSSSMSWMGYDVSNQMSAAAAAQVADQTSKHSLQGTLVMSVSCTHKNASILAPFVLNVDKAIKVWNHLFPDDKIVPTSTKDMLAIAGQDDPDAGPGGGPAKKFSIISGMTFGSSFVGMVHILNTSSTAVSENMTSVVTSLQSQMDAGAWFAKASGGFGVTTSIANDVKNLLSSQNINAHVTMLCMGVIPSIVANEVKLGVDKFAVFDPKASMDALATLQNATVSDQDTVKNSADAARTGGQMVSLKAGEVKAALSALAEIDDGSNKIIDINSMMTALEDYLKKAADGSSGVPINYYLKDITKGMLAEMWVAKYYPGKYMAISYDDSAPAPGPAPAPQQP</sequence>
<organism evidence="1 2">
    <name type="scientific">Lasiosphaeria miniovina</name>
    <dbReference type="NCBI Taxonomy" id="1954250"/>
    <lineage>
        <taxon>Eukaryota</taxon>
        <taxon>Fungi</taxon>
        <taxon>Dikarya</taxon>
        <taxon>Ascomycota</taxon>
        <taxon>Pezizomycotina</taxon>
        <taxon>Sordariomycetes</taxon>
        <taxon>Sordariomycetidae</taxon>
        <taxon>Sordariales</taxon>
        <taxon>Lasiosphaeriaceae</taxon>
        <taxon>Lasiosphaeria</taxon>
    </lineage>
</organism>